<keyword evidence="5 9" id="KW-0256">Endoplasmic reticulum</keyword>
<dbReference type="AlphaFoldDB" id="I1FX10"/>
<dbReference type="OrthoDB" id="10039049at2759"/>
<dbReference type="GO" id="GO:0008203">
    <property type="term" value="P:cholesterol metabolic process"/>
    <property type="evidence" value="ECO:0007669"/>
    <property type="project" value="TreeGrafter"/>
</dbReference>
<evidence type="ECO:0000256" key="4">
    <source>
        <dbReference type="ARBA" id="ARBA00022692"/>
    </source>
</evidence>
<dbReference type="PhylomeDB" id="I1FX10"/>
<keyword evidence="4 12" id="KW-0812">Transmembrane</keyword>
<feature type="transmembrane region" description="Helical" evidence="12">
    <location>
        <begin position="290"/>
        <end position="314"/>
    </location>
</feature>
<protein>
    <recommendedName>
        <fullName evidence="9">O-acyltransferase</fullName>
    </recommendedName>
</protein>
<gene>
    <name evidence="13" type="primary">100639276</name>
</gene>
<dbReference type="PIRSF" id="PIRSF000439">
    <property type="entry name" value="Oat_ACAT_DAG_ARE"/>
    <property type="match status" value="1"/>
</dbReference>
<dbReference type="EnsemblMetazoa" id="Aqu2.1.33606_001">
    <property type="protein sequence ID" value="Aqu2.1.33606_001"/>
    <property type="gene ID" value="Aqu2.1.33606"/>
</dbReference>
<keyword evidence="6 12" id="KW-1133">Transmembrane helix</keyword>
<keyword evidence="3 9" id="KW-0808">Transferase</keyword>
<evidence type="ECO:0000256" key="6">
    <source>
        <dbReference type="ARBA" id="ARBA00022989"/>
    </source>
</evidence>
<feature type="transmembrane region" description="Helical" evidence="12">
    <location>
        <begin position="422"/>
        <end position="440"/>
    </location>
</feature>
<dbReference type="PANTHER" id="PTHR10408:SF8">
    <property type="entry name" value="O-ACYLTRANSFERASE"/>
    <property type="match status" value="1"/>
</dbReference>
<organism evidence="13">
    <name type="scientific">Amphimedon queenslandica</name>
    <name type="common">Sponge</name>
    <dbReference type="NCBI Taxonomy" id="400682"/>
    <lineage>
        <taxon>Eukaryota</taxon>
        <taxon>Metazoa</taxon>
        <taxon>Porifera</taxon>
        <taxon>Demospongiae</taxon>
        <taxon>Heteroscleromorpha</taxon>
        <taxon>Haplosclerida</taxon>
        <taxon>Niphatidae</taxon>
        <taxon>Amphimedon</taxon>
    </lineage>
</organism>
<proteinExistence type="inferred from homology"/>
<evidence type="ECO:0000256" key="10">
    <source>
        <dbReference type="PIRSR" id="PIRSR000439-1"/>
    </source>
</evidence>
<evidence type="ECO:0000256" key="7">
    <source>
        <dbReference type="ARBA" id="ARBA00023136"/>
    </source>
</evidence>
<evidence type="ECO:0000256" key="5">
    <source>
        <dbReference type="ARBA" id="ARBA00022824"/>
    </source>
</evidence>
<evidence type="ECO:0000313" key="14">
    <source>
        <dbReference type="Proteomes" id="UP000007879"/>
    </source>
</evidence>
<feature type="transmembrane region" description="Helical" evidence="12">
    <location>
        <begin position="254"/>
        <end position="278"/>
    </location>
</feature>
<feature type="transmembrane region" description="Helical" evidence="12">
    <location>
        <begin position="155"/>
        <end position="177"/>
    </location>
</feature>
<dbReference type="eggNOG" id="KOG0380">
    <property type="taxonomic scope" value="Eukaryota"/>
</dbReference>
<reference evidence="14" key="1">
    <citation type="journal article" date="2010" name="Nature">
        <title>The Amphimedon queenslandica genome and the evolution of animal complexity.</title>
        <authorList>
            <person name="Srivastava M."/>
            <person name="Simakov O."/>
            <person name="Chapman J."/>
            <person name="Fahey B."/>
            <person name="Gauthier M.E."/>
            <person name="Mitros T."/>
            <person name="Richards G.S."/>
            <person name="Conaco C."/>
            <person name="Dacre M."/>
            <person name="Hellsten U."/>
            <person name="Larroux C."/>
            <person name="Putnam N.H."/>
            <person name="Stanke M."/>
            <person name="Adamska M."/>
            <person name="Darling A."/>
            <person name="Degnan S.M."/>
            <person name="Oakley T.H."/>
            <person name="Plachetzki D.C."/>
            <person name="Zhai Y."/>
            <person name="Adamski M."/>
            <person name="Calcino A."/>
            <person name="Cummins S.F."/>
            <person name="Goodstein D.M."/>
            <person name="Harris C."/>
            <person name="Jackson D.J."/>
            <person name="Leys S.P."/>
            <person name="Shu S."/>
            <person name="Woodcroft B.J."/>
            <person name="Vervoort M."/>
            <person name="Kosik K.S."/>
            <person name="Manning G."/>
            <person name="Degnan B.M."/>
            <person name="Rokhsar D.S."/>
        </authorList>
    </citation>
    <scope>NUCLEOTIDE SEQUENCE [LARGE SCALE GENOMIC DNA]</scope>
</reference>
<evidence type="ECO:0000256" key="9">
    <source>
        <dbReference type="PIRNR" id="PIRNR000439"/>
    </source>
</evidence>
<dbReference type="GO" id="GO:0008374">
    <property type="term" value="F:O-acyltransferase activity"/>
    <property type="evidence" value="ECO:0007669"/>
    <property type="project" value="InterPro"/>
</dbReference>
<evidence type="ECO:0000256" key="1">
    <source>
        <dbReference type="ARBA" id="ARBA00004477"/>
    </source>
</evidence>
<evidence type="ECO:0000256" key="11">
    <source>
        <dbReference type="SAM" id="MobiDB-lite"/>
    </source>
</evidence>
<dbReference type="HOGENOM" id="CLU_031845_1_0_1"/>
<evidence type="ECO:0000313" key="13">
    <source>
        <dbReference type="EnsemblMetazoa" id="Aqu2.1.33606_001"/>
    </source>
</evidence>
<dbReference type="KEGG" id="aqu:100639276"/>
<name>I1FX10_AMPQE</name>
<dbReference type="Pfam" id="PF03062">
    <property type="entry name" value="MBOAT"/>
    <property type="match status" value="1"/>
</dbReference>
<dbReference type="EnsemblMetazoa" id="XM_019995670.1">
    <property type="protein sequence ID" value="XP_019851229.1"/>
    <property type="gene ID" value="LOC100639276"/>
</dbReference>
<evidence type="ECO:0000256" key="3">
    <source>
        <dbReference type="ARBA" id="ARBA00022679"/>
    </source>
</evidence>
<feature type="region of interest" description="Disordered" evidence="11">
    <location>
        <begin position="1"/>
        <end position="36"/>
    </location>
</feature>
<dbReference type="OMA" id="LWNTFMW"/>
<evidence type="ECO:0000256" key="2">
    <source>
        <dbReference type="ARBA" id="ARBA00009010"/>
    </source>
</evidence>
<sequence length="493" mass="56258">MRRKEVNKGKGRGLVGVKQQDYSEDSDSSSSSPVRAPCRIFRSQESVTSSLISSDPNFQAIHDAFLIQLLLILLLALGKDSYSAGKLYLNMSLFTAGFGSMSDIATFIIIEICLHAWVLLIHPLLNVWRKTRTVGGCCGIIDVLTMILYVAYNSISFACTVYIIVNATLPHLLNLVIGVEQFRMFMKNYSFVRENAYKVLYPWSKDDKTGPAVWYEGQMSPKVGSFRQYIYFLFCPTLLYRDHYPRKNSIDWSFVLTSGIKFLLALWSSVFILKNIIFPPSLKQGDLVNTLLMCLVLAFVIKFIAHTAILNAYLNMMAELMGFADRQFFSEWWTCTTYSSYYRKWNLLVHDWIHSYVYLDLKKIFGKKLAVYCTLLVSSIVHEYLLSAGTGFVLPIVTVLFAGVGAFFYVLKPLSTRRASNLFFLSSMNIGVSIILFFLVTEYAARHYCTINDNTFKTLFQPQMFSCYRKFNSLDSIPLAGDSQYNVTDTQYV</sequence>
<feature type="transmembrane region" description="Helical" evidence="12">
    <location>
        <begin position="98"/>
        <end position="121"/>
    </location>
</feature>
<evidence type="ECO:0000256" key="8">
    <source>
        <dbReference type="ARBA" id="ARBA00023315"/>
    </source>
</evidence>
<feature type="transmembrane region" description="Helical" evidence="12">
    <location>
        <begin position="369"/>
        <end position="386"/>
    </location>
</feature>
<feature type="active site" evidence="10">
    <location>
        <position position="382"/>
    </location>
</feature>
<comment type="similarity">
    <text evidence="2 9">Belongs to the membrane-bound acyltransferase family. Sterol o-acyltransferase subfamily.</text>
</comment>
<reference evidence="13" key="2">
    <citation type="submission" date="2017-05" db="UniProtKB">
        <authorList>
            <consortium name="EnsemblMetazoa"/>
        </authorList>
    </citation>
    <scope>IDENTIFICATION</scope>
</reference>
<comment type="subcellular location">
    <subcellularLocation>
        <location evidence="1 9">Endoplasmic reticulum membrane</location>
        <topology evidence="1 9">Multi-pass membrane protein</topology>
    </subcellularLocation>
</comment>
<dbReference type="STRING" id="400682.I1FX10"/>
<keyword evidence="8 9" id="KW-0012">Acyltransferase</keyword>
<dbReference type="Proteomes" id="UP000007879">
    <property type="component" value="Unassembled WGS sequence"/>
</dbReference>
<feature type="transmembrane region" description="Helical" evidence="12">
    <location>
        <begin position="392"/>
        <end position="410"/>
    </location>
</feature>
<accession>I1FX10</accession>
<feature type="transmembrane region" description="Helical" evidence="12">
    <location>
        <begin position="60"/>
        <end position="78"/>
    </location>
</feature>
<dbReference type="GO" id="GO:0005789">
    <property type="term" value="C:endoplasmic reticulum membrane"/>
    <property type="evidence" value="ECO:0007669"/>
    <property type="project" value="UniProtKB-SubCell"/>
</dbReference>
<dbReference type="InParanoid" id="I1FX10"/>
<evidence type="ECO:0000256" key="12">
    <source>
        <dbReference type="SAM" id="Phobius"/>
    </source>
</evidence>
<dbReference type="PANTHER" id="PTHR10408">
    <property type="entry name" value="STEROL O-ACYLTRANSFERASE"/>
    <property type="match status" value="1"/>
</dbReference>
<feature type="transmembrane region" description="Helical" evidence="12">
    <location>
        <begin position="133"/>
        <end position="149"/>
    </location>
</feature>
<keyword evidence="14" id="KW-1185">Reference proteome</keyword>
<keyword evidence="7 9" id="KW-0472">Membrane</keyword>
<dbReference type="InterPro" id="IPR004299">
    <property type="entry name" value="MBOAT_fam"/>
</dbReference>
<dbReference type="InterPro" id="IPR014371">
    <property type="entry name" value="Oat_ACAT_DAG_ARE"/>
</dbReference>